<comment type="caution">
    <text evidence="3">The sequence shown here is derived from an EMBL/GenBank/DDBJ whole genome shotgun (WGS) entry which is preliminary data.</text>
</comment>
<reference evidence="3 4" key="1">
    <citation type="submission" date="2018-08" db="EMBL/GenBank/DDBJ databases">
        <title>A genome reference for cultivated species of the human gut microbiota.</title>
        <authorList>
            <person name="Zou Y."/>
            <person name="Xue W."/>
            <person name="Luo G."/>
        </authorList>
    </citation>
    <scope>NUCLEOTIDE SEQUENCE [LARGE SCALE GENOMIC DNA]</scope>
    <source>
        <strain evidence="3 4">TM10-1AC</strain>
    </source>
</reference>
<protein>
    <recommendedName>
        <fullName evidence="2">BIG2 domain-containing protein</fullName>
    </recommendedName>
</protein>
<dbReference type="Proteomes" id="UP000262524">
    <property type="component" value="Unassembled WGS sequence"/>
</dbReference>
<sequence>MRESLPALSFCRRGIMEKILRLNLAILFLLFAMMLVSPSAASLKNPAGSITVEAKSKKKPAKRSTTRKPVTRTNYITMKKKEKLWVGPSVAAMHPETKDWKSSNSKIATVSTKGDEEGFHKVTVKKKGTVTISCTVKKTLRGWIKGDVHKWVITIK</sequence>
<dbReference type="Pfam" id="PF02368">
    <property type="entry name" value="Big_2"/>
    <property type="match status" value="1"/>
</dbReference>
<dbReference type="InterPro" id="IPR003343">
    <property type="entry name" value="Big_2"/>
</dbReference>
<dbReference type="SUPFAM" id="SSF49373">
    <property type="entry name" value="Invasin/intimin cell-adhesion fragments"/>
    <property type="match status" value="1"/>
</dbReference>
<evidence type="ECO:0000313" key="3">
    <source>
        <dbReference type="EMBL" id="RGI90349.1"/>
    </source>
</evidence>
<dbReference type="InterPro" id="IPR008964">
    <property type="entry name" value="Invasin/intimin_cell_adhesion"/>
</dbReference>
<dbReference type="Gene3D" id="2.60.40.1080">
    <property type="match status" value="1"/>
</dbReference>
<feature type="region of interest" description="Disordered" evidence="1">
    <location>
        <begin position="50"/>
        <end position="71"/>
    </location>
</feature>
<dbReference type="EMBL" id="QSOE01000020">
    <property type="protein sequence ID" value="RGI90349.1"/>
    <property type="molecule type" value="Genomic_DNA"/>
</dbReference>
<evidence type="ECO:0000259" key="2">
    <source>
        <dbReference type="Pfam" id="PF02368"/>
    </source>
</evidence>
<feature type="compositionally biased region" description="Basic residues" evidence="1">
    <location>
        <begin position="56"/>
        <end position="70"/>
    </location>
</feature>
<dbReference type="AlphaFoldDB" id="A0A374NT97"/>
<organism evidence="3 4">
    <name type="scientific">Anaerobutyricum hallii</name>
    <dbReference type="NCBI Taxonomy" id="39488"/>
    <lineage>
        <taxon>Bacteria</taxon>
        <taxon>Bacillati</taxon>
        <taxon>Bacillota</taxon>
        <taxon>Clostridia</taxon>
        <taxon>Lachnospirales</taxon>
        <taxon>Lachnospiraceae</taxon>
        <taxon>Anaerobutyricum</taxon>
    </lineage>
</organism>
<evidence type="ECO:0000313" key="4">
    <source>
        <dbReference type="Proteomes" id="UP000262524"/>
    </source>
</evidence>
<feature type="domain" description="BIG2" evidence="2">
    <location>
        <begin position="99"/>
        <end position="138"/>
    </location>
</feature>
<gene>
    <name evidence="3" type="ORF">DXD91_04875</name>
</gene>
<accession>A0A374NT97</accession>
<evidence type="ECO:0000256" key="1">
    <source>
        <dbReference type="SAM" id="MobiDB-lite"/>
    </source>
</evidence>
<name>A0A374NT97_9FIRM</name>
<proteinExistence type="predicted"/>